<evidence type="ECO:0000256" key="1">
    <source>
        <dbReference type="ARBA" id="ARBA00022737"/>
    </source>
</evidence>
<dbReference type="PANTHER" id="PTHR43215:SF14">
    <property type="entry name" value="RADIAL SPOKE HEAD 1 HOMOLOG"/>
    <property type="match status" value="1"/>
</dbReference>
<dbReference type="OMA" id="PEFEANQ"/>
<gene>
    <name evidence="3" type="primary">Contig13100.g13965</name>
    <name evidence="3" type="ORF">STYLEM_8665</name>
</gene>
<proteinExistence type="predicted"/>
<name>A0A078ABV4_STYLE</name>
<dbReference type="PANTHER" id="PTHR43215">
    <property type="entry name" value="RADIAL SPOKE HEAD 1 HOMOLOG"/>
    <property type="match status" value="1"/>
</dbReference>
<dbReference type="EMBL" id="CCKQ01008234">
    <property type="protein sequence ID" value="CDW79674.1"/>
    <property type="molecule type" value="Genomic_DNA"/>
</dbReference>
<organism evidence="3 4">
    <name type="scientific">Stylonychia lemnae</name>
    <name type="common">Ciliate</name>
    <dbReference type="NCBI Taxonomy" id="5949"/>
    <lineage>
        <taxon>Eukaryota</taxon>
        <taxon>Sar</taxon>
        <taxon>Alveolata</taxon>
        <taxon>Ciliophora</taxon>
        <taxon>Intramacronucleata</taxon>
        <taxon>Spirotrichea</taxon>
        <taxon>Stichotrichia</taxon>
        <taxon>Sporadotrichida</taxon>
        <taxon>Oxytrichidae</taxon>
        <taxon>Stylonychinae</taxon>
        <taxon>Stylonychia</taxon>
    </lineage>
</organism>
<feature type="region of interest" description="Disordered" evidence="2">
    <location>
        <begin position="254"/>
        <end position="285"/>
    </location>
</feature>
<evidence type="ECO:0000313" key="4">
    <source>
        <dbReference type="Proteomes" id="UP000039865"/>
    </source>
</evidence>
<sequence>MKKQTIKPAAVAKETSQYDFQETKDRFVGDIDPITKLRNGEGIYTYENAFFQYKGHWVNGVKHGYGIMIMKDGTYYEGEFNEGEINGKGERRYNDGSVYKGEFKQGERHGYGEIQYSKSNEWYKGEWNLNVRHGQGTLYTKDRNTYTVSSLLDLIDIQGEFRDHWPNGMCMIQFINGSLYQGQVQKAVMHGKGQLTSLDKTVYEGYFENGKREGQGRFYVQGGTYTLVSNYKDNKPEFEANQILFKLIKKEEEEEKIDPKNQKGKVDPKAVPKKGQAEEEKEDDGKNKILFEVGKENNFIEFELHIVYQGPPYEDPNPPPVEEDPKKVAAAAKNVKGGKAPAPGQPDEPEPKRMITPDPLVMVNENGRVFEFELGRLEKIRKTPLIEGEAPSENPDDYEEKWVTYKFNQKKEVLKDQIQSKEGICYVKDLTYTLNENFKSGTYQINIKDVTRGILNKMQEVNVELTIIDPEEILAQQQAAAQTKNAPKKK</sequence>
<keyword evidence="4" id="KW-1185">Reference proteome</keyword>
<dbReference type="OrthoDB" id="293284at2759"/>
<dbReference type="InParanoid" id="A0A078ABV4"/>
<protein>
    <submittedName>
        <fullName evidence="3">Morn repeat-containing protein 1</fullName>
    </submittedName>
</protein>
<accession>A0A078ABV4</accession>
<evidence type="ECO:0000313" key="3">
    <source>
        <dbReference type="EMBL" id="CDW79674.1"/>
    </source>
</evidence>
<reference evidence="3 4" key="1">
    <citation type="submission" date="2014-06" db="EMBL/GenBank/DDBJ databases">
        <authorList>
            <person name="Swart Estienne"/>
        </authorList>
    </citation>
    <scope>NUCLEOTIDE SEQUENCE [LARGE SCALE GENOMIC DNA]</scope>
    <source>
        <strain evidence="3 4">130c</strain>
    </source>
</reference>
<dbReference type="Pfam" id="PF02493">
    <property type="entry name" value="MORN"/>
    <property type="match status" value="8"/>
</dbReference>
<feature type="region of interest" description="Disordered" evidence="2">
    <location>
        <begin position="310"/>
        <end position="356"/>
    </location>
</feature>
<dbReference type="Proteomes" id="UP000039865">
    <property type="component" value="Unassembled WGS sequence"/>
</dbReference>
<dbReference type="InterPro" id="IPR003409">
    <property type="entry name" value="MORN"/>
</dbReference>
<feature type="compositionally biased region" description="Basic and acidic residues" evidence="2">
    <location>
        <begin position="257"/>
        <end position="285"/>
    </location>
</feature>
<dbReference type="Gene3D" id="2.20.110.10">
    <property type="entry name" value="Histone H3 K4-specific methyltransferase SET7/9 N-terminal domain"/>
    <property type="match status" value="3"/>
</dbReference>
<keyword evidence="1" id="KW-0677">Repeat</keyword>
<dbReference type="SUPFAM" id="SSF82185">
    <property type="entry name" value="Histone H3 K4-specific methyltransferase SET7/9 N-terminal domain"/>
    <property type="match status" value="2"/>
</dbReference>
<dbReference type="SMART" id="SM00698">
    <property type="entry name" value="MORN"/>
    <property type="match status" value="6"/>
</dbReference>
<feature type="compositionally biased region" description="Low complexity" evidence="2">
    <location>
        <begin position="328"/>
        <end position="342"/>
    </location>
</feature>
<dbReference type="AlphaFoldDB" id="A0A078ABV4"/>
<evidence type="ECO:0000256" key="2">
    <source>
        <dbReference type="SAM" id="MobiDB-lite"/>
    </source>
</evidence>